<reference evidence="2" key="1">
    <citation type="submission" date="2016-06" db="EMBL/GenBank/DDBJ databases">
        <authorList>
            <person name="Varghese N."/>
        </authorList>
    </citation>
    <scope>NUCLEOTIDE SEQUENCE [LARGE SCALE GENOMIC DNA]</scope>
    <source>
        <strain evidence="2">DSM 46123</strain>
    </source>
</reference>
<dbReference type="STRING" id="47866.GA0074694_4981"/>
<evidence type="ECO:0000313" key="2">
    <source>
        <dbReference type="Proteomes" id="UP000198906"/>
    </source>
</evidence>
<dbReference type="EMBL" id="FMHU01000002">
    <property type="protein sequence ID" value="SCL28011.1"/>
    <property type="molecule type" value="Genomic_DNA"/>
</dbReference>
<dbReference type="AlphaFoldDB" id="A0A1C6SF22"/>
<accession>A0A1C6SF22</accession>
<protein>
    <submittedName>
        <fullName evidence="1">Uncharacterized protein</fullName>
    </submittedName>
</protein>
<keyword evidence="2" id="KW-1185">Reference proteome</keyword>
<proteinExistence type="predicted"/>
<sequence>MRRSWSSGKQQGTAAVGRGRNCAWCPWGAPSNGCQHCDALQGNFFLFHEELMEVLPVNGLDGLDHLADAGIPAAQWWHLYKQSL</sequence>
<dbReference type="RefSeq" id="WP_091462293.1">
    <property type="nucleotide sequence ID" value="NZ_FMHU01000002.1"/>
</dbReference>
<name>A0A1C6SF22_9ACTN</name>
<gene>
    <name evidence="1" type="ORF">GA0074694_4981</name>
</gene>
<organism evidence="1 2">
    <name type="scientific">Micromonospora inyonensis</name>
    <dbReference type="NCBI Taxonomy" id="47866"/>
    <lineage>
        <taxon>Bacteria</taxon>
        <taxon>Bacillati</taxon>
        <taxon>Actinomycetota</taxon>
        <taxon>Actinomycetes</taxon>
        <taxon>Micromonosporales</taxon>
        <taxon>Micromonosporaceae</taxon>
        <taxon>Micromonospora</taxon>
    </lineage>
</organism>
<dbReference type="Proteomes" id="UP000198906">
    <property type="component" value="Unassembled WGS sequence"/>
</dbReference>
<evidence type="ECO:0000313" key="1">
    <source>
        <dbReference type="EMBL" id="SCL28011.1"/>
    </source>
</evidence>